<comment type="subunit">
    <text evidence="5">Interacts with FtsZ.</text>
</comment>
<dbReference type="EMBL" id="CAADFY010000020">
    <property type="protein sequence ID" value="VFK53416.1"/>
    <property type="molecule type" value="Genomic_DNA"/>
</dbReference>
<dbReference type="HAMAP" id="MF_01092">
    <property type="entry name" value="ZapD"/>
    <property type="match status" value="1"/>
</dbReference>
<comment type="similarity">
    <text evidence="5">Belongs to the ZapD family.</text>
</comment>
<dbReference type="PANTHER" id="PTHR39455:SF1">
    <property type="entry name" value="CELL DIVISION PROTEIN ZAPD"/>
    <property type="match status" value="1"/>
</dbReference>
<keyword evidence="1 5" id="KW-0963">Cytoplasm</keyword>
<dbReference type="NCBIfam" id="NF003656">
    <property type="entry name" value="PRK05287.1-4"/>
    <property type="match status" value="1"/>
</dbReference>
<evidence type="ECO:0000256" key="4">
    <source>
        <dbReference type="ARBA" id="ARBA00023306"/>
    </source>
</evidence>
<evidence type="ECO:0000313" key="7">
    <source>
        <dbReference type="EMBL" id="VFK54398.1"/>
    </source>
</evidence>
<dbReference type="GO" id="GO:0000917">
    <property type="term" value="P:division septum assembly"/>
    <property type="evidence" value="ECO:0007669"/>
    <property type="project" value="UniProtKB-KW"/>
</dbReference>
<keyword evidence="4 5" id="KW-0131">Cell cycle</keyword>
<proteinExistence type="inferred from homology"/>
<dbReference type="InterPro" id="IPR009777">
    <property type="entry name" value="ZapD"/>
</dbReference>
<evidence type="ECO:0000256" key="2">
    <source>
        <dbReference type="ARBA" id="ARBA00022618"/>
    </source>
</evidence>
<evidence type="ECO:0000313" key="6">
    <source>
        <dbReference type="EMBL" id="VFK53416.1"/>
    </source>
</evidence>
<name>A0A450ZHY6_9GAMM</name>
<keyword evidence="2 5" id="KW-0132">Cell division</keyword>
<dbReference type="EMBL" id="CAADFX010000033">
    <property type="protein sequence ID" value="VFK55478.1"/>
    <property type="molecule type" value="Genomic_DNA"/>
</dbReference>
<dbReference type="Gene3D" id="2.60.440.10">
    <property type="entry name" value="YacF-like domains"/>
    <property type="match status" value="1"/>
</dbReference>
<dbReference type="GO" id="GO:0043093">
    <property type="term" value="P:FtsZ-dependent cytokinesis"/>
    <property type="evidence" value="ECO:0007669"/>
    <property type="project" value="UniProtKB-UniRule"/>
</dbReference>
<evidence type="ECO:0000256" key="1">
    <source>
        <dbReference type="ARBA" id="ARBA00022490"/>
    </source>
</evidence>
<organism evidence="6">
    <name type="scientific">Candidatus Kentrum sp. TUN</name>
    <dbReference type="NCBI Taxonomy" id="2126343"/>
    <lineage>
        <taxon>Bacteria</taxon>
        <taxon>Pseudomonadati</taxon>
        <taxon>Pseudomonadota</taxon>
        <taxon>Gammaproteobacteria</taxon>
        <taxon>Candidatus Kentrum</taxon>
    </lineage>
</organism>
<accession>A0A450ZHY6</accession>
<dbReference type="InterPro" id="IPR036268">
    <property type="entry name" value="ZapD_sf"/>
</dbReference>
<reference evidence="6" key="1">
    <citation type="submission" date="2019-02" db="EMBL/GenBank/DDBJ databases">
        <authorList>
            <person name="Gruber-Vodicka R. H."/>
            <person name="Seah K. B. B."/>
        </authorList>
    </citation>
    <scope>NUCLEOTIDE SEQUENCE</scope>
    <source>
        <strain evidence="8">BECK_BY1</strain>
        <strain evidence="7">BECK_BY2</strain>
        <strain evidence="6">BECK_BY3</strain>
    </source>
</reference>
<comment type="subcellular location">
    <subcellularLocation>
        <location evidence="5">Cytoplasm</location>
    </subcellularLocation>
    <text evidence="5">Localizes to mid-cell in an FtsZ-dependent manner.</text>
</comment>
<sequence>MSKAKNSIVFYEHPLNERMRAFLRLEHLFQRFEHQISHGDDVWFSRVALESIIDVLTILGRVDLKAELLKELERQTATFEGLAYNPNVDADRLASILATTKNSLNILRSTDFLPGAELQQNVLLNAVRQRNSIPAGTCGFDLPSFHFWLQDSPARRKNDLLAWYSTFDVVRESIFLCLRLLRESAVVTQEKAAGGFFQRTLEKDVPLQLVRVALPEGAPWYPEISAGRHRFTIRFMMGVVMEDRPTQTEEDVEFKLLYCVI</sequence>
<dbReference type="SUPFAM" id="SSF160950">
    <property type="entry name" value="YacF-like"/>
    <property type="match status" value="1"/>
</dbReference>
<dbReference type="PANTHER" id="PTHR39455">
    <property type="entry name" value="CELL DIVISION PROTEIN ZAPD"/>
    <property type="match status" value="1"/>
</dbReference>
<dbReference type="EMBL" id="CAADFV010000021">
    <property type="protein sequence ID" value="VFK54398.1"/>
    <property type="molecule type" value="Genomic_DNA"/>
</dbReference>
<dbReference type="Gene3D" id="1.10.3900.10">
    <property type="entry name" value="YacF-like"/>
    <property type="match status" value="1"/>
</dbReference>
<evidence type="ECO:0000256" key="5">
    <source>
        <dbReference type="HAMAP-Rule" id="MF_01092"/>
    </source>
</evidence>
<evidence type="ECO:0000313" key="8">
    <source>
        <dbReference type="EMBL" id="VFK55478.1"/>
    </source>
</evidence>
<dbReference type="Pfam" id="PF07072">
    <property type="entry name" value="ZapD"/>
    <property type="match status" value="1"/>
</dbReference>
<protein>
    <recommendedName>
        <fullName evidence="5">Cell division protein ZapD</fullName>
    </recommendedName>
    <alternativeName>
        <fullName evidence="5">Z ring-associated protein D</fullName>
    </alternativeName>
</protein>
<evidence type="ECO:0000256" key="3">
    <source>
        <dbReference type="ARBA" id="ARBA00023210"/>
    </source>
</evidence>
<dbReference type="InterPro" id="IPR027462">
    <property type="entry name" value="ZapD_C"/>
</dbReference>
<gene>
    <name evidence="5" type="primary">zapD</name>
    <name evidence="8" type="ORF">BECKTUN1418D_GA0071000_103310</name>
    <name evidence="7" type="ORF">BECKTUN1418E_GA0071001_102115</name>
    <name evidence="6" type="ORF">BECKTUN1418F_GA0071002_102015</name>
</gene>
<dbReference type="GO" id="GO:0005737">
    <property type="term" value="C:cytoplasm"/>
    <property type="evidence" value="ECO:0007669"/>
    <property type="project" value="UniProtKB-SubCell"/>
</dbReference>
<dbReference type="GO" id="GO:0032153">
    <property type="term" value="C:cell division site"/>
    <property type="evidence" value="ECO:0007669"/>
    <property type="project" value="TreeGrafter"/>
</dbReference>
<keyword evidence="3 5" id="KW-0717">Septation</keyword>
<dbReference type="AlphaFoldDB" id="A0A450ZHY6"/>
<comment type="function">
    <text evidence="5">Cell division factor that enhances FtsZ-ring assembly. Directly interacts with FtsZ and promotes bundling of FtsZ protofilaments, with a reduction in FtsZ GTPase activity.</text>
</comment>